<reference evidence="6" key="1">
    <citation type="submission" date="2016-11" db="EMBL/GenBank/DDBJ databases">
        <authorList>
            <person name="Varghese N."/>
            <person name="Submissions S."/>
        </authorList>
    </citation>
    <scope>NUCLEOTIDE SEQUENCE [LARGE SCALE GENOMIC DNA]</scope>
    <source>
        <strain evidence="6">DSM 8595</strain>
    </source>
</reference>
<dbReference type="Gene3D" id="3.40.50.720">
    <property type="entry name" value="NAD(P)-binding Rossmann-like Domain"/>
    <property type="match status" value="1"/>
</dbReference>
<dbReference type="STRING" id="232089.SAMN05443544_2470"/>
<evidence type="ECO:0000313" key="5">
    <source>
        <dbReference type="EMBL" id="SIO05316.1"/>
    </source>
</evidence>
<dbReference type="Proteomes" id="UP000184699">
    <property type="component" value="Unassembled WGS sequence"/>
</dbReference>
<proteinExistence type="inferred from homology"/>
<name>A0A1N6GCR9_9MICO</name>
<dbReference type="PANTHER" id="PTHR44196">
    <property type="entry name" value="DEHYDROGENASE/REDUCTASE SDR FAMILY MEMBER 7B"/>
    <property type="match status" value="1"/>
</dbReference>
<evidence type="ECO:0000256" key="2">
    <source>
        <dbReference type="ARBA" id="ARBA00023002"/>
    </source>
</evidence>
<dbReference type="PRINTS" id="PR00081">
    <property type="entry name" value="GDHRDH"/>
</dbReference>
<keyword evidence="6" id="KW-1185">Reference proteome</keyword>
<dbReference type="PANTHER" id="PTHR44196:SF1">
    <property type="entry name" value="DEHYDROGENASE_REDUCTASE SDR FAMILY MEMBER 7B"/>
    <property type="match status" value="1"/>
</dbReference>
<keyword evidence="2" id="KW-0560">Oxidoreductase</keyword>
<evidence type="ECO:0000256" key="1">
    <source>
        <dbReference type="ARBA" id="ARBA00006484"/>
    </source>
</evidence>
<evidence type="ECO:0000313" key="6">
    <source>
        <dbReference type="Proteomes" id="UP000184699"/>
    </source>
</evidence>
<protein>
    <submittedName>
        <fullName evidence="5">Short-chain dehydrogenase</fullName>
    </submittedName>
</protein>
<dbReference type="PRINTS" id="PR00080">
    <property type="entry name" value="SDRFAMILY"/>
</dbReference>
<dbReference type="EMBL" id="FSRJ01000003">
    <property type="protein sequence ID" value="SIO05316.1"/>
    <property type="molecule type" value="Genomic_DNA"/>
</dbReference>
<comment type="similarity">
    <text evidence="1 3">Belongs to the short-chain dehydrogenases/reductases (SDR) family.</text>
</comment>
<dbReference type="InterPro" id="IPR020904">
    <property type="entry name" value="Sc_DH/Rdtase_CS"/>
</dbReference>
<dbReference type="GO" id="GO:0016491">
    <property type="term" value="F:oxidoreductase activity"/>
    <property type="evidence" value="ECO:0007669"/>
    <property type="project" value="UniProtKB-KW"/>
</dbReference>
<dbReference type="AlphaFoldDB" id="A0A1N6GCR9"/>
<dbReference type="InterPro" id="IPR057326">
    <property type="entry name" value="KR_dom"/>
</dbReference>
<sequence>MPRTNPAYRSRRARLELRDAVCVVTGAASGMGLESARLLAQRGAELVIVDRDGAALHDLAVELRAGGTTVSMHVIDLRETDAIEALPAAVLATHGRVDVLLNCAGVSMLGRFEQLSLDEFRWVVDINLWGTVAMNKAFLPALARRPAAHIANVASLYALGAPAGRVPYVTSKFAVRGFTDALRHELERTGITMSAVYPGGVRTAIIHNARVAEGVPADIAARAADAQASLYRTTAQEAAARIVDGIERRRPRVFIGRDARLADIATRLAPVWYWSVMRGVVAKAGDTETASGASAAHAR</sequence>
<dbReference type="SMART" id="SM00822">
    <property type="entry name" value="PKS_KR"/>
    <property type="match status" value="1"/>
</dbReference>
<dbReference type="Pfam" id="PF00106">
    <property type="entry name" value="adh_short"/>
    <property type="match status" value="1"/>
</dbReference>
<dbReference type="InterPro" id="IPR002347">
    <property type="entry name" value="SDR_fam"/>
</dbReference>
<accession>A0A1N6GCR9</accession>
<organism evidence="5 6">
    <name type="scientific">Agromyces cerinus subsp. cerinus</name>
    <dbReference type="NCBI Taxonomy" id="232089"/>
    <lineage>
        <taxon>Bacteria</taxon>
        <taxon>Bacillati</taxon>
        <taxon>Actinomycetota</taxon>
        <taxon>Actinomycetes</taxon>
        <taxon>Micrococcales</taxon>
        <taxon>Microbacteriaceae</taxon>
        <taxon>Agromyces</taxon>
    </lineage>
</organism>
<evidence type="ECO:0000256" key="3">
    <source>
        <dbReference type="RuleBase" id="RU000363"/>
    </source>
</evidence>
<dbReference type="RefSeq" id="WP_074260622.1">
    <property type="nucleotide sequence ID" value="NZ_FSRJ01000003.1"/>
</dbReference>
<dbReference type="InterPro" id="IPR036291">
    <property type="entry name" value="NAD(P)-bd_dom_sf"/>
</dbReference>
<dbReference type="PROSITE" id="PS00061">
    <property type="entry name" value="ADH_SHORT"/>
    <property type="match status" value="1"/>
</dbReference>
<dbReference type="SUPFAM" id="SSF51735">
    <property type="entry name" value="NAD(P)-binding Rossmann-fold domains"/>
    <property type="match status" value="1"/>
</dbReference>
<feature type="domain" description="Ketoreductase" evidence="4">
    <location>
        <begin position="20"/>
        <end position="204"/>
    </location>
</feature>
<gene>
    <name evidence="5" type="ORF">SAMN05443544_2470</name>
</gene>
<dbReference type="GO" id="GO:0016020">
    <property type="term" value="C:membrane"/>
    <property type="evidence" value="ECO:0007669"/>
    <property type="project" value="TreeGrafter"/>
</dbReference>
<dbReference type="OrthoDB" id="4523082at2"/>
<evidence type="ECO:0000259" key="4">
    <source>
        <dbReference type="SMART" id="SM00822"/>
    </source>
</evidence>